<dbReference type="CDD" id="cd00637">
    <property type="entry name" value="7tm_classA_rhodopsin-like"/>
    <property type="match status" value="1"/>
</dbReference>
<feature type="transmembrane region" description="Helical" evidence="6">
    <location>
        <begin position="504"/>
        <end position="522"/>
    </location>
</feature>
<protein>
    <submittedName>
        <fullName evidence="7">Uncharacterized protein</fullName>
    </submittedName>
</protein>
<evidence type="ECO:0000256" key="2">
    <source>
        <dbReference type="ARBA" id="ARBA00022692"/>
    </source>
</evidence>
<evidence type="ECO:0000313" key="7">
    <source>
        <dbReference type="EMBL" id="KAE9982536.1"/>
    </source>
</evidence>
<dbReference type="PANTHER" id="PTHR23112:SF37">
    <property type="entry name" value="G PROTEIN-COUPLED RECEPTOR GPR1"/>
    <property type="match status" value="1"/>
</dbReference>
<feature type="region of interest" description="Disordered" evidence="5">
    <location>
        <begin position="304"/>
        <end position="405"/>
    </location>
</feature>
<keyword evidence="2 6" id="KW-0812">Transmembrane</keyword>
<dbReference type="EMBL" id="WNWS01000074">
    <property type="protein sequence ID" value="KAE9982536.1"/>
    <property type="molecule type" value="Genomic_DNA"/>
</dbReference>
<organism evidence="7 9">
    <name type="scientific">Venturia inaequalis</name>
    <name type="common">Apple scab fungus</name>
    <dbReference type="NCBI Taxonomy" id="5025"/>
    <lineage>
        <taxon>Eukaryota</taxon>
        <taxon>Fungi</taxon>
        <taxon>Dikarya</taxon>
        <taxon>Ascomycota</taxon>
        <taxon>Pezizomycotina</taxon>
        <taxon>Dothideomycetes</taxon>
        <taxon>Pleosporomycetidae</taxon>
        <taxon>Venturiales</taxon>
        <taxon>Venturiaceae</taxon>
        <taxon>Venturia</taxon>
    </lineage>
</organism>
<dbReference type="Pfam" id="PF00001">
    <property type="entry name" value="7tm_1"/>
    <property type="match status" value="1"/>
</dbReference>
<dbReference type="GO" id="GO:0004930">
    <property type="term" value="F:G protein-coupled receptor activity"/>
    <property type="evidence" value="ECO:0007669"/>
    <property type="project" value="InterPro"/>
</dbReference>
<dbReference type="Proteomes" id="UP000447873">
    <property type="component" value="Unassembled WGS sequence"/>
</dbReference>
<keyword evidence="10" id="KW-1185">Reference proteome</keyword>
<dbReference type="PANTHER" id="PTHR23112">
    <property type="entry name" value="G PROTEIN-COUPLED RECEPTOR 157-RELATED"/>
    <property type="match status" value="1"/>
</dbReference>
<feature type="transmembrane region" description="Helical" evidence="6">
    <location>
        <begin position="104"/>
        <end position="127"/>
    </location>
</feature>
<evidence type="ECO:0000256" key="5">
    <source>
        <dbReference type="SAM" id="MobiDB-lite"/>
    </source>
</evidence>
<feature type="transmembrane region" description="Helical" evidence="6">
    <location>
        <begin position="529"/>
        <end position="550"/>
    </location>
</feature>
<proteinExistence type="predicted"/>
<feature type="transmembrane region" description="Helical" evidence="6">
    <location>
        <begin position="577"/>
        <end position="598"/>
    </location>
</feature>
<dbReference type="SUPFAM" id="SSF81321">
    <property type="entry name" value="Family A G protein-coupled receptor-like"/>
    <property type="match status" value="2"/>
</dbReference>
<feature type="transmembrane region" description="Helical" evidence="6">
    <location>
        <begin position="232"/>
        <end position="251"/>
    </location>
</feature>
<dbReference type="GO" id="GO:0005886">
    <property type="term" value="C:plasma membrane"/>
    <property type="evidence" value="ECO:0007669"/>
    <property type="project" value="TreeGrafter"/>
</dbReference>
<reference evidence="7 9" key="1">
    <citation type="submission" date="2018-12" db="EMBL/GenBank/DDBJ databases">
        <title>Venturia inaequalis Genome Resource.</title>
        <authorList>
            <person name="Lichtner F.J."/>
        </authorList>
    </citation>
    <scope>NUCLEOTIDE SEQUENCE [LARGE SCALE GENOMIC DNA]</scope>
    <source>
        <strain evidence="7 9">120213</strain>
        <strain evidence="8 10">DMI_063113</strain>
    </source>
</reference>
<dbReference type="EMBL" id="WNWR01000137">
    <property type="protein sequence ID" value="KAE9990437.1"/>
    <property type="molecule type" value="Genomic_DNA"/>
</dbReference>
<evidence type="ECO:0000313" key="9">
    <source>
        <dbReference type="Proteomes" id="UP000447873"/>
    </source>
</evidence>
<evidence type="ECO:0000256" key="3">
    <source>
        <dbReference type="ARBA" id="ARBA00022989"/>
    </source>
</evidence>
<feature type="compositionally biased region" description="Polar residues" evidence="5">
    <location>
        <begin position="377"/>
        <end position="400"/>
    </location>
</feature>
<evidence type="ECO:0000256" key="1">
    <source>
        <dbReference type="ARBA" id="ARBA00004141"/>
    </source>
</evidence>
<comment type="caution">
    <text evidence="7">The sequence shown here is derived from an EMBL/GenBank/DDBJ whole genome shotgun (WGS) entry which is preliminary data.</text>
</comment>
<gene>
    <name evidence="8" type="ORF">EG327_001390</name>
    <name evidence="7" type="ORF">EG328_010818</name>
</gene>
<evidence type="ECO:0000313" key="8">
    <source>
        <dbReference type="EMBL" id="KAE9990437.1"/>
    </source>
</evidence>
<feature type="compositionally biased region" description="Polar residues" evidence="5">
    <location>
        <begin position="354"/>
        <end position="369"/>
    </location>
</feature>
<dbReference type="GO" id="GO:0007189">
    <property type="term" value="P:adenylate cyclase-activating G protein-coupled receptor signaling pathway"/>
    <property type="evidence" value="ECO:0007669"/>
    <property type="project" value="TreeGrafter"/>
</dbReference>
<keyword evidence="3 6" id="KW-1133">Transmembrane helix</keyword>
<sequence length="837" mass="94323">MAPNPLAIPLDDLRKKGLIALGVTGVFSTVASFSLLIFLVPRYVSSKAKAQTENWKSASLLLIINLLIADLLQALAWGLMSFYWLNMDTLTALSRACLLQGFLINWADLASAFFVLSIALGTWWTLWMERCINYNKMQFMICVIWLFPLFISLLGPLTMSEYFTPVRSGAWCWVNEKYKRERLVYHYMWLFIVEGALIIIYGCIFVHLRRLRAQVAHYNHGNNNGAISPKKITRLAAFMLMYPTAFIIGTFPLSAGRMVTFTHPELLAREYWIGAAVCICSCGLTDSILYASTRRTAFRGKKNIGDTVDEAGPGMTTVDERFRPESISSSRLSSSTNASPVEQTRGGEPDSPYSMPNDTMGSLNTNTPLTREGRNSRAANFSSPSPSVYSRRQGQYSDSGFVSPRAKPQLSLRTDIYEDKEGYGYPSERNGGGSMHLDEMRKEMRAYCMNQFVFLIYNLLLSDIQQALGFMLSAHWLSINSIDVGTGTCWAQGWLLLTGDFGSGVWSFAIGLHTFAVVIFGFKLSNKCFAACVVLCWLLTYGLAVVPVAFHPHVFVRAVSWCWIDPKYPAMRISLHYAWIFFFEVGTVAVYLSIIFALRRRIKQNFYRSAERTRNARDAANLMAFYPIIYVVCTLPLAMLRTFSMFHKHVKIDAAWYCFAGAITTSNGWCDVLLYSLTRRLALFSGEPPMDNGIETFLMPWNSRKKDDFGTETTCVHAPHPPTVSRARDYDNASQELGFIKDKPYRSQGNDSLDFVQIKEKVTVEVKSEPMTNAQLRRMRATKDGQVSMDRGITLRGKLNSRDTNSNSTSVQQLWPNYTSSHEDVSSIAKSTDDSPV</sequence>
<dbReference type="Gene3D" id="1.20.1070.10">
    <property type="entry name" value="Rhodopsin 7-helix transmembrane proteins"/>
    <property type="match status" value="2"/>
</dbReference>
<evidence type="ECO:0000256" key="6">
    <source>
        <dbReference type="SAM" id="Phobius"/>
    </source>
</evidence>
<feature type="compositionally biased region" description="Polar residues" evidence="5">
    <location>
        <begin position="802"/>
        <end position="820"/>
    </location>
</feature>
<dbReference type="Proteomes" id="UP000490939">
    <property type="component" value="Unassembled WGS sequence"/>
</dbReference>
<evidence type="ECO:0000256" key="4">
    <source>
        <dbReference type="ARBA" id="ARBA00023136"/>
    </source>
</evidence>
<comment type="subcellular location">
    <subcellularLocation>
        <location evidence="1">Membrane</location>
        <topology evidence="1">Multi-pass membrane protein</topology>
    </subcellularLocation>
</comment>
<accession>A0A8H3V7G3</accession>
<feature type="transmembrane region" description="Helical" evidence="6">
    <location>
        <begin position="60"/>
        <end position="84"/>
    </location>
</feature>
<feature type="transmembrane region" description="Helical" evidence="6">
    <location>
        <begin position="187"/>
        <end position="208"/>
    </location>
</feature>
<evidence type="ECO:0000313" key="10">
    <source>
        <dbReference type="Proteomes" id="UP000490939"/>
    </source>
</evidence>
<feature type="transmembrane region" description="Helical" evidence="6">
    <location>
        <begin position="139"/>
        <end position="159"/>
    </location>
</feature>
<dbReference type="AlphaFoldDB" id="A0A8H3V7G3"/>
<feature type="region of interest" description="Disordered" evidence="5">
    <location>
        <begin position="780"/>
        <end position="837"/>
    </location>
</feature>
<name>A0A8H3V7G3_VENIN</name>
<feature type="compositionally biased region" description="Low complexity" evidence="5">
    <location>
        <begin position="326"/>
        <end position="339"/>
    </location>
</feature>
<feature type="transmembrane region" description="Helical" evidence="6">
    <location>
        <begin position="271"/>
        <end position="292"/>
    </location>
</feature>
<keyword evidence="4 6" id="KW-0472">Membrane</keyword>
<feature type="transmembrane region" description="Helical" evidence="6">
    <location>
        <begin position="619"/>
        <end position="639"/>
    </location>
</feature>
<feature type="transmembrane region" description="Helical" evidence="6">
    <location>
        <begin position="18"/>
        <end position="40"/>
    </location>
</feature>
<dbReference type="InterPro" id="IPR000276">
    <property type="entry name" value="GPCR_Rhodpsn"/>
</dbReference>